<dbReference type="Pfam" id="PF21198">
    <property type="entry name" value="ASH2L-like_WH"/>
    <property type="match status" value="1"/>
</dbReference>
<evidence type="ECO:0000313" key="6">
    <source>
        <dbReference type="EMBL" id="KPJ05990.1"/>
    </source>
</evidence>
<name>A0A194QM08_PAPMA</name>
<dbReference type="PROSITE" id="PS01359">
    <property type="entry name" value="ZF_PHD_1"/>
    <property type="match status" value="1"/>
</dbReference>
<evidence type="ECO:0000256" key="2">
    <source>
        <dbReference type="ARBA" id="ARBA00022771"/>
    </source>
</evidence>
<dbReference type="GO" id="GO:0032259">
    <property type="term" value="P:methylation"/>
    <property type="evidence" value="ECO:0007669"/>
    <property type="project" value="UniProtKB-KW"/>
</dbReference>
<organism evidence="6 7">
    <name type="scientific">Papilio machaon</name>
    <name type="common">Old World swallowtail butterfly</name>
    <dbReference type="NCBI Taxonomy" id="76193"/>
    <lineage>
        <taxon>Eukaryota</taxon>
        <taxon>Metazoa</taxon>
        <taxon>Ecdysozoa</taxon>
        <taxon>Arthropoda</taxon>
        <taxon>Hexapoda</taxon>
        <taxon>Insecta</taxon>
        <taxon>Pterygota</taxon>
        <taxon>Neoptera</taxon>
        <taxon>Endopterygota</taxon>
        <taxon>Lepidoptera</taxon>
        <taxon>Glossata</taxon>
        <taxon>Ditrysia</taxon>
        <taxon>Papilionoidea</taxon>
        <taxon>Papilionidae</taxon>
        <taxon>Papilioninae</taxon>
        <taxon>Papilio</taxon>
    </lineage>
</organism>
<keyword evidence="3" id="KW-0862">Zinc</keyword>
<feature type="domain" description="Zinc finger PHD-type" evidence="5">
    <location>
        <begin position="47"/>
        <end position="97"/>
    </location>
</feature>
<dbReference type="KEGG" id="pmac:106720089"/>
<dbReference type="STRING" id="76193.A0A194QM08"/>
<dbReference type="CDD" id="cd15583">
    <property type="entry name" value="PHD_ash2p_like"/>
    <property type="match status" value="1"/>
</dbReference>
<evidence type="ECO:0000256" key="3">
    <source>
        <dbReference type="ARBA" id="ARBA00022833"/>
    </source>
</evidence>
<feature type="region of interest" description="Disordered" evidence="4">
    <location>
        <begin position="1"/>
        <end position="46"/>
    </location>
</feature>
<reference evidence="6 7" key="1">
    <citation type="journal article" date="2015" name="Nat. Commun.">
        <title>Outbred genome sequencing and CRISPR/Cas9 gene editing in butterflies.</title>
        <authorList>
            <person name="Li X."/>
            <person name="Fan D."/>
            <person name="Zhang W."/>
            <person name="Liu G."/>
            <person name="Zhang L."/>
            <person name="Zhao L."/>
            <person name="Fang X."/>
            <person name="Chen L."/>
            <person name="Dong Y."/>
            <person name="Chen Y."/>
            <person name="Ding Y."/>
            <person name="Zhao R."/>
            <person name="Feng M."/>
            <person name="Zhu Y."/>
            <person name="Feng Y."/>
            <person name="Jiang X."/>
            <person name="Zhu D."/>
            <person name="Xiang H."/>
            <person name="Feng X."/>
            <person name="Li S."/>
            <person name="Wang J."/>
            <person name="Zhang G."/>
            <person name="Kronforst M.R."/>
            <person name="Wang W."/>
        </authorList>
    </citation>
    <scope>NUCLEOTIDE SEQUENCE [LARGE SCALE GENOMIC DNA]</scope>
    <source>
        <strain evidence="6">Ya'a_city_454_Pm</strain>
        <tissue evidence="6">Whole body</tissue>
    </source>
</reference>
<evidence type="ECO:0000256" key="4">
    <source>
        <dbReference type="SAM" id="MobiDB-lite"/>
    </source>
</evidence>
<proteinExistence type="predicted"/>
<keyword evidence="6" id="KW-0489">Methyltransferase</keyword>
<keyword evidence="7" id="KW-1185">Reference proteome</keyword>
<dbReference type="Gene3D" id="3.90.980.20">
    <property type="match status" value="1"/>
</dbReference>
<dbReference type="InterPro" id="IPR019786">
    <property type="entry name" value="Zinc_finger_PHD-type_CS"/>
</dbReference>
<dbReference type="GO" id="GO:0008270">
    <property type="term" value="F:zinc ion binding"/>
    <property type="evidence" value="ECO:0007669"/>
    <property type="project" value="UniProtKB-KW"/>
</dbReference>
<dbReference type="InterPro" id="IPR001965">
    <property type="entry name" value="Znf_PHD"/>
</dbReference>
<keyword evidence="1" id="KW-0479">Metal-binding</keyword>
<feature type="compositionally biased region" description="Polar residues" evidence="4">
    <location>
        <begin position="16"/>
        <end position="28"/>
    </location>
</feature>
<dbReference type="GO" id="GO:0008168">
    <property type="term" value="F:methyltransferase activity"/>
    <property type="evidence" value="ECO:0007669"/>
    <property type="project" value="UniProtKB-KW"/>
</dbReference>
<protein>
    <submittedName>
        <fullName evidence="6">Set1/Ash2 histone methyltransferase complex subunit ASH2</fullName>
    </submittedName>
</protein>
<accession>A0A194QM08</accession>
<evidence type="ECO:0000256" key="1">
    <source>
        <dbReference type="ARBA" id="ARBA00022723"/>
    </source>
</evidence>
<keyword evidence="2" id="KW-0863">Zinc-finger</keyword>
<dbReference type="InterPro" id="IPR011011">
    <property type="entry name" value="Znf_FYVE_PHD"/>
</dbReference>
<dbReference type="EMBL" id="KQ461198">
    <property type="protein sequence ID" value="KPJ05990.1"/>
    <property type="molecule type" value="Genomic_DNA"/>
</dbReference>
<gene>
    <name evidence="6" type="ORF">RR48_14432</name>
</gene>
<sequence length="217" mass="24932">MSLSDGIRKSIDMDITANNSQNSESQKAGENGEKSKNKSAGDPQQSSCYCGKERNLNIVELLCASCNRWFHESCIGYQLGKLVPFMTNYLFICKNCSPTGLETFKKNQAPFPQMCLTAIANLQQESSKEGNNKMLFSKDREIIPYIDQYWEAMTTMPRRPLIGQLCYWYQFAPLYEIIASPPPLSIDIDSGIIFFKSHLVDWMRWHLAEFMMEFSHF</sequence>
<dbReference type="InterPro" id="IPR053835">
    <property type="entry name" value="ASH2L-like_WH"/>
</dbReference>
<evidence type="ECO:0000259" key="5">
    <source>
        <dbReference type="SMART" id="SM00249"/>
    </source>
</evidence>
<dbReference type="InterPro" id="IPR049455">
    <property type="entry name" value="ASH2-like_PHD"/>
</dbReference>
<dbReference type="InParanoid" id="A0A194QM08"/>
<dbReference type="SMART" id="SM00249">
    <property type="entry name" value="PHD"/>
    <property type="match status" value="1"/>
</dbReference>
<keyword evidence="6" id="KW-0808">Transferase</keyword>
<feature type="compositionally biased region" description="Basic and acidic residues" evidence="4">
    <location>
        <begin position="1"/>
        <end position="12"/>
    </location>
</feature>
<dbReference type="AlphaFoldDB" id="A0A194QM08"/>
<dbReference type="Pfam" id="PF21257">
    <property type="entry name" value="PHD_ash2p_like"/>
    <property type="match status" value="1"/>
</dbReference>
<dbReference type="SUPFAM" id="SSF57903">
    <property type="entry name" value="FYVE/PHD zinc finger"/>
    <property type="match status" value="1"/>
</dbReference>
<dbReference type="Proteomes" id="UP000053240">
    <property type="component" value="Unassembled WGS sequence"/>
</dbReference>
<evidence type="ECO:0000313" key="7">
    <source>
        <dbReference type="Proteomes" id="UP000053240"/>
    </source>
</evidence>